<dbReference type="Proteomes" id="UP001153555">
    <property type="component" value="Unassembled WGS sequence"/>
</dbReference>
<keyword evidence="2" id="KW-0433">Leucine-rich repeat</keyword>
<comment type="subcellular location">
    <subcellularLocation>
        <location evidence="1">Cell envelope</location>
    </subcellularLocation>
</comment>
<dbReference type="PANTHER" id="PTHR48059">
    <property type="entry name" value="POLYGALACTURONASE INHIBITOR 1"/>
    <property type="match status" value="1"/>
</dbReference>
<evidence type="ECO:0000256" key="4">
    <source>
        <dbReference type="SAM" id="Phobius"/>
    </source>
</evidence>
<dbReference type="InterPro" id="IPR032675">
    <property type="entry name" value="LRR_dom_sf"/>
</dbReference>
<keyword evidence="3" id="KW-0677">Repeat</keyword>
<evidence type="ECO:0000256" key="3">
    <source>
        <dbReference type="ARBA" id="ARBA00022737"/>
    </source>
</evidence>
<evidence type="ECO:0000313" key="6">
    <source>
        <dbReference type="EMBL" id="CAA0839228.1"/>
    </source>
</evidence>
<feature type="non-terminal residue" evidence="6">
    <location>
        <position position="1"/>
    </location>
</feature>
<comment type="caution">
    <text evidence="6">The sequence shown here is derived from an EMBL/GenBank/DDBJ whole genome shotgun (WGS) entry which is preliminary data.</text>
</comment>
<keyword evidence="4" id="KW-1133">Transmembrane helix</keyword>
<name>A0A9N7NUE7_STRHE</name>
<dbReference type="Pfam" id="PF08263">
    <property type="entry name" value="LRRNT_2"/>
    <property type="match status" value="1"/>
</dbReference>
<evidence type="ECO:0000259" key="5">
    <source>
        <dbReference type="Pfam" id="PF08263"/>
    </source>
</evidence>
<sequence length="168" mass="18535">STKNPSVENHSTSKSLPLLTLQLIILLSFPVVKLGSSCHPTDKRALLEFKKTITDDPSHLLHTWAPHTDCCTQWEGVSCDPITGRAINLTRPGLFSDDDSPVDTSMSGKLSPFLGNLTFLRLLDLSNLKYLSGPIPTELGRLAHLTQMFPTPTASRARFPPLFETWPV</sequence>
<evidence type="ECO:0000256" key="1">
    <source>
        <dbReference type="ARBA" id="ARBA00004196"/>
    </source>
</evidence>
<proteinExistence type="predicted"/>
<dbReference type="EMBL" id="CACSLK010031421">
    <property type="protein sequence ID" value="CAA0839228.1"/>
    <property type="molecule type" value="Genomic_DNA"/>
</dbReference>
<dbReference type="PANTHER" id="PTHR48059:SF12">
    <property type="entry name" value="POLYGALACTURONASE INHIBITOR 1-LIKE"/>
    <property type="match status" value="1"/>
</dbReference>
<reference evidence="6" key="1">
    <citation type="submission" date="2019-12" db="EMBL/GenBank/DDBJ databases">
        <authorList>
            <person name="Scholes J."/>
        </authorList>
    </citation>
    <scope>NUCLEOTIDE SEQUENCE</scope>
</reference>
<keyword evidence="4" id="KW-0812">Transmembrane</keyword>
<accession>A0A9N7NUE7</accession>
<feature type="transmembrane region" description="Helical" evidence="4">
    <location>
        <begin position="15"/>
        <end position="34"/>
    </location>
</feature>
<feature type="domain" description="Leucine-rich repeat-containing N-terminal plant-type" evidence="5">
    <location>
        <begin position="39"/>
        <end position="80"/>
    </location>
</feature>
<dbReference type="AlphaFoldDB" id="A0A9N7NUE7"/>
<dbReference type="Gene3D" id="3.80.10.10">
    <property type="entry name" value="Ribonuclease Inhibitor"/>
    <property type="match status" value="1"/>
</dbReference>
<dbReference type="OrthoDB" id="676979at2759"/>
<dbReference type="InterPro" id="IPR051848">
    <property type="entry name" value="PGIP"/>
</dbReference>
<keyword evidence="4" id="KW-0472">Membrane</keyword>
<dbReference type="InterPro" id="IPR013210">
    <property type="entry name" value="LRR_N_plant-typ"/>
</dbReference>
<evidence type="ECO:0000256" key="2">
    <source>
        <dbReference type="ARBA" id="ARBA00022614"/>
    </source>
</evidence>
<dbReference type="SUPFAM" id="SSF52058">
    <property type="entry name" value="L domain-like"/>
    <property type="match status" value="1"/>
</dbReference>
<gene>
    <name evidence="6" type="ORF">SHERM_05797</name>
</gene>
<protein>
    <submittedName>
        <fullName evidence="6">Leucine-rich repeat (LRR) family protein</fullName>
    </submittedName>
</protein>
<evidence type="ECO:0000313" key="7">
    <source>
        <dbReference type="Proteomes" id="UP001153555"/>
    </source>
</evidence>
<organism evidence="6 7">
    <name type="scientific">Striga hermonthica</name>
    <name type="common">Purple witchweed</name>
    <name type="synonym">Buchnera hermonthica</name>
    <dbReference type="NCBI Taxonomy" id="68872"/>
    <lineage>
        <taxon>Eukaryota</taxon>
        <taxon>Viridiplantae</taxon>
        <taxon>Streptophyta</taxon>
        <taxon>Embryophyta</taxon>
        <taxon>Tracheophyta</taxon>
        <taxon>Spermatophyta</taxon>
        <taxon>Magnoliopsida</taxon>
        <taxon>eudicotyledons</taxon>
        <taxon>Gunneridae</taxon>
        <taxon>Pentapetalae</taxon>
        <taxon>asterids</taxon>
        <taxon>lamiids</taxon>
        <taxon>Lamiales</taxon>
        <taxon>Orobanchaceae</taxon>
        <taxon>Buchnereae</taxon>
        <taxon>Striga</taxon>
    </lineage>
</organism>
<keyword evidence="7" id="KW-1185">Reference proteome</keyword>